<dbReference type="InterPro" id="IPR014001">
    <property type="entry name" value="Helicase_ATP-bd"/>
</dbReference>
<evidence type="ECO:0000256" key="1">
    <source>
        <dbReference type="ARBA" id="ARBA00022741"/>
    </source>
</evidence>
<evidence type="ECO:0000256" key="3">
    <source>
        <dbReference type="ARBA" id="ARBA00022806"/>
    </source>
</evidence>
<keyword evidence="9" id="KW-1185">Reference proteome</keyword>
<dbReference type="Gene3D" id="3.40.50.300">
    <property type="entry name" value="P-loop containing nucleotide triphosphate hydrolases"/>
    <property type="match status" value="2"/>
</dbReference>
<dbReference type="CDD" id="cd17990">
    <property type="entry name" value="DEXHc_HrpB"/>
    <property type="match status" value="1"/>
</dbReference>
<dbReference type="InterPro" id="IPR007502">
    <property type="entry name" value="Helicase-assoc_dom"/>
</dbReference>
<dbReference type="CDD" id="cd18791">
    <property type="entry name" value="SF2_C_RHA"/>
    <property type="match status" value="1"/>
</dbReference>
<dbReference type="SMART" id="SM00487">
    <property type="entry name" value="DEXDc"/>
    <property type="match status" value="1"/>
</dbReference>
<dbReference type="Pfam" id="PF00271">
    <property type="entry name" value="Helicase_C"/>
    <property type="match status" value="1"/>
</dbReference>
<dbReference type="InterPro" id="IPR001650">
    <property type="entry name" value="Helicase_C-like"/>
</dbReference>
<dbReference type="Pfam" id="PF00270">
    <property type="entry name" value="DEAD"/>
    <property type="match status" value="1"/>
</dbReference>
<reference evidence="8 9" key="1">
    <citation type="submission" date="2018-02" db="EMBL/GenBank/DDBJ databases">
        <title>Genomic Encyclopedia of Archaeal and Bacterial Type Strains, Phase II (KMG-II): from individual species to whole genera.</title>
        <authorList>
            <person name="Goeker M."/>
        </authorList>
    </citation>
    <scope>NUCLEOTIDE SEQUENCE [LARGE SCALE GENOMIC DNA]</scope>
    <source>
        <strain evidence="8 9">DSM 22857</strain>
    </source>
</reference>
<dbReference type="InterPro" id="IPR002464">
    <property type="entry name" value="DNA/RNA_helicase_DEAH_CS"/>
</dbReference>
<dbReference type="OrthoDB" id="9805617at2"/>
<evidence type="ECO:0000256" key="4">
    <source>
        <dbReference type="ARBA" id="ARBA00022840"/>
    </source>
</evidence>
<comment type="caution">
    <text evidence="8">The sequence shown here is derived from an EMBL/GenBank/DDBJ whole genome shotgun (WGS) entry which is preliminary data.</text>
</comment>
<dbReference type="PROSITE" id="PS00690">
    <property type="entry name" value="DEAH_ATP_HELICASE"/>
    <property type="match status" value="1"/>
</dbReference>
<accession>A0A2S6IWR1</accession>
<protein>
    <submittedName>
        <fullName evidence="8">ATP-dependent helicase HrpB</fullName>
    </submittedName>
</protein>
<dbReference type="NCBIfam" id="TIGR01970">
    <property type="entry name" value="DEAH_box_HrpB"/>
    <property type="match status" value="1"/>
</dbReference>
<dbReference type="InterPro" id="IPR011545">
    <property type="entry name" value="DEAD/DEAH_box_helicase_dom"/>
</dbReference>
<dbReference type="GO" id="GO:0004386">
    <property type="term" value="F:helicase activity"/>
    <property type="evidence" value="ECO:0007669"/>
    <property type="project" value="UniProtKB-KW"/>
</dbReference>
<dbReference type="PANTHER" id="PTHR43519">
    <property type="entry name" value="ATP-DEPENDENT RNA HELICASE HRPB"/>
    <property type="match status" value="1"/>
</dbReference>
<evidence type="ECO:0000259" key="6">
    <source>
        <dbReference type="PROSITE" id="PS51192"/>
    </source>
</evidence>
<dbReference type="InterPro" id="IPR010225">
    <property type="entry name" value="HrpB"/>
</dbReference>
<evidence type="ECO:0000313" key="9">
    <source>
        <dbReference type="Proteomes" id="UP000239485"/>
    </source>
</evidence>
<feature type="domain" description="Helicase C-terminal" evidence="7">
    <location>
        <begin position="214"/>
        <end position="385"/>
    </location>
</feature>
<evidence type="ECO:0000256" key="2">
    <source>
        <dbReference type="ARBA" id="ARBA00022801"/>
    </source>
</evidence>
<dbReference type="Proteomes" id="UP000239485">
    <property type="component" value="Unassembled WGS sequence"/>
</dbReference>
<dbReference type="SMART" id="SM00490">
    <property type="entry name" value="HELICc"/>
    <property type="match status" value="1"/>
</dbReference>
<dbReference type="GO" id="GO:0003676">
    <property type="term" value="F:nucleic acid binding"/>
    <property type="evidence" value="ECO:0007669"/>
    <property type="project" value="InterPro"/>
</dbReference>
<proteinExistence type="predicted"/>
<evidence type="ECO:0000256" key="5">
    <source>
        <dbReference type="SAM" id="MobiDB-lite"/>
    </source>
</evidence>
<feature type="domain" description="Helicase ATP-binding" evidence="6">
    <location>
        <begin position="20"/>
        <end position="163"/>
    </location>
</feature>
<dbReference type="SMART" id="SM00847">
    <property type="entry name" value="HA2"/>
    <property type="match status" value="1"/>
</dbReference>
<dbReference type="PROSITE" id="PS51192">
    <property type="entry name" value="HELICASE_ATP_BIND_1"/>
    <property type="match status" value="1"/>
</dbReference>
<dbReference type="GO" id="GO:0005524">
    <property type="term" value="F:ATP binding"/>
    <property type="evidence" value="ECO:0007669"/>
    <property type="project" value="UniProtKB-KW"/>
</dbReference>
<keyword evidence="3 8" id="KW-0347">Helicase</keyword>
<dbReference type="Gene3D" id="1.20.120.1080">
    <property type="match status" value="1"/>
</dbReference>
<keyword evidence="2" id="KW-0378">Hydrolase</keyword>
<organism evidence="8 9">
    <name type="scientific">Kineococcus xinjiangensis</name>
    <dbReference type="NCBI Taxonomy" id="512762"/>
    <lineage>
        <taxon>Bacteria</taxon>
        <taxon>Bacillati</taxon>
        <taxon>Actinomycetota</taxon>
        <taxon>Actinomycetes</taxon>
        <taxon>Kineosporiales</taxon>
        <taxon>Kineosporiaceae</taxon>
        <taxon>Kineococcus</taxon>
    </lineage>
</organism>
<dbReference type="PANTHER" id="PTHR43519:SF1">
    <property type="entry name" value="ATP-DEPENDENT RNA HELICASE HRPB"/>
    <property type="match status" value="1"/>
</dbReference>
<dbReference type="PROSITE" id="PS51194">
    <property type="entry name" value="HELICASE_CTER"/>
    <property type="match status" value="1"/>
</dbReference>
<dbReference type="InterPro" id="IPR013689">
    <property type="entry name" value="RNA_helicase_ATP-dep_HrpB_C"/>
</dbReference>
<dbReference type="PIRSF" id="PIRSF005496">
    <property type="entry name" value="ATP_hel_hrpB"/>
    <property type="match status" value="1"/>
</dbReference>
<keyword evidence="4" id="KW-0067">ATP-binding</keyword>
<feature type="region of interest" description="Disordered" evidence="5">
    <location>
        <begin position="820"/>
        <end position="840"/>
    </location>
</feature>
<evidence type="ECO:0000313" key="8">
    <source>
        <dbReference type="EMBL" id="PPK98680.1"/>
    </source>
</evidence>
<dbReference type="InterPro" id="IPR027417">
    <property type="entry name" value="P-loop_NTPase"/>
</dbReference>
<sequence length="840" mass="87470">MLPNGPGTDLPVRAVLPELLDALEGAGGAVLVAPPGTGKTTLVPLALAATVEGRVVVAEPRRVAARAAARRMAALLGEDVGRRVGYSVRGDSRRSAATRIEVVTTGLLLRRLQQDPELPGTAVLVLDEVHERHLDADLALAFALDVRGVLRPDLRLLATSATAQAGPLADLLGAGSGSPAPVVAATVPVHPLTVRWAPPPRPVPPPQGLRVDPGLLTHVAAVARTALAEHAGDVLVFLPGTGEIEAVRRDLAAGAGVDADLVVLHGRLPAAAQDAALTPGPRRRVVLATAVAESSITVPGVRVVVDSGLSRVPRTDHARGLSGLDTVRVSRAGAEQRAGRAAREGAGVVLRCWSPGEHDLLPAHPAPEISTADLAAFALAAACWGAPGARGLALLDPPPPGPLSAATDVLRRLGALDGAGAVTPAGRRMASVGLHPRLARALLEGWRSAGPRAVEVVALLAADGLLPGGGDDLTAEWRLLRRGGGRRGEVWRQEVQRLQRELGGAAAGPPGRDGGTDDAVAGTVVALAHPERIARLRPGREAYAMLGGTGARPAPGSAWTGAPWLAVALADRPAGRADARILSAAPLDEETARAVAAAEVVVEDEVRWGDGDVRSRRVERLGAIVLRERALESPSGAAVRSALADGVRSEGLGVLSWSAAATGLRERIALCRNAFGDRWPDVSDAALLAGAEEWLGSELAAARGRADLRRIDVTAALRRMLPWPEAARLDALAPERIEVPSGGRVRVDYADPAAPVLAVKLQEAFGWAQGPRVADGRVPVVVHLLSPAGRPLAVTSDLASFWQGAYRQVRAEMRGRYPRHPWPEDPWTAPATRRLNERRG</sequence>
<dbReference type="GO" id="GO:0016787">
    <property type="term" value="F:hydrolase activity"/>
    <property type="evidence" value="ECO:0007669"/>
    <property type="project" value="UniProtKB-KW"/>
</dbReference>
<keyword evidence="1" id="KW-0547">Nucleotide-binding</keyword>
<dbReference type="Pfam" id="PF08482">
    <property type="entry name" value="HrpB_C"/>
    <property type="match status" value="1"/>
</dbReference>
<dbReference type="EMBL" id="PTJD01000001">
    <property type="protein sequence ID" value="PPK98680.1"/>
    <property type="molecule type" value="Genomic_DNA"/>
</dbReference>
<name>A0A2S6IWR1_9ACTN</name>
<dbReference type="InterPro" id="IPR049614">
    <property type="entry name" value="HrpB_DEXH"/>
</dbReference>
<dbReference type="AlphaFoldDB" id="A0A2S6IWR1"/>
<gene>
    <name evidence="8" type="ORF">CLV92_101380</name>
</gene>
<dbReference type="RefSeq" id="WP_104431049.1">
    <property type="nucleotide sequence ID" value="NZ_PTJD01000001.1"/>
</dbReference>
<evidence type="ECO:0000259" key="7">
    <source>
        <dbReference type="PROSITE" id="PS51194"/>
    </source>
</evidence>
<dbReference type="SUPFAM" id="SSF52540">
    <property type="entry name" value="P-loop containing nucleoside triphosphate hydrolases"/>
    <property type="match status" value="1"/>
</dbReference>